<feature type="region of interest" description="Disordered" evidence="1">
    <location>
        <begin position="151"/>
        <end position="242"/>
    </location>
</feature>
<reference evidence="3 4" key="1">
    <citation type="submission" date="2018-12" db="EMBL/GenBank/DDBJ databases">
        <title>Draft genome sequence of Embleya hyalina NBRC 13850T.</title>
        <authorList>
            <person name="Komaki H."/>
            <person name="Hosoyama A."/>
            <person name="Kimura A."/>
            <person name="Ichikawa N."/>
            <person name="Tamura T."/>
        </authorList>
    </citation>
    <scope>NUCLEOTIDE SEQUENCE [LARGE SCALE GENOMIC DNA]</scope>
    <source>
        <strain evidence="3 4">NBRC 13850</strain>
    </source>
</reference>
<evidence type="ECO:0000313" key="4">
    <source>
        <dbReference type="Proteomes" id="UP000286931"/>
    </source>
</evidence>
<feature type="chain" id="PRO_5019171603" description="Secreted protein" evidence="2">
    <location>
        <begin position="30"/>
        <end position="242"/>
    </location>
</feature>
<keyword evidence="4" id="KW-1185">Reference proteome</keyword>
<feature type="compositionally biased region" description="Low complexity" evidence="1">
    <location>
        <begin position="161"/>
        <end position="181"/>
    </location>
</feature>
<evidence type="ECO:0008006" key="5">
    <source>
        <dbReference type="Google" id="ProtNLM"/>
    </source>
</evidence>
<dbReference type="AlphaFoldDB" id="A0A401YQJ5"/>
<feature type="region of interest" description="Disordered" evidence="1">
    <location>
        <begin position="32"/>
        <end position="51"/>
    </location>
</feature>
<sequence length="242" mass="25383">MRTRRPMTAVGAVLGGLAAALLLPGSATAVTTDDNTSSCVRSGKTRDSGASGPVETSYCIAYQDGEVIDTRGAGGGLVATGHLNKGRSWFVCQAWSTVPNPRVGSATNNYWLLTMADKPYSNNGWGWFPATHITVGGNGKRVPGVPLCSTKVGRLGGSGSGSVTTTQRPRTPTVKPKAVPKPAQPPAPPVSTPATKVWRAPDRQPWMPPPPPPEPKRPDSKFLKNIAPPPTPKADILVPHRS</sequence>
<accession>A0A401YQJ5</accession>
<protein>
    <recommendedName>
        <fullName evidence="5">Secreted protein</fullName>
    </recommendedName>
</protein>
<organism evidence="3 4">
    <name type="scientific">Embleya hyalina</name>
    <dbReference type="NCBI Taxonomy" id="516124"/>
    <lineage>
        <taxon>Bacteria</taxon>
        <taxon>Bacillati</taxon>
        <taxon>Actinomycetota</taxon>
        <taxon>Actinomycetes</taxon>
        <taxon>Kitasatosporales</taxon>
        <taxon>Streptomycetaceae</taxon>
        <taxon>Embleya</taxon>
    </lineage>
</organism>
<dbReference type="Proteomes" id="UP000286931">
    <property type="component" value="Unassembled WGS sequence"/>
</dbReference>
<comment type="caution">
    <text evidence="3">The sequence shown here is derived from an EMBL/GenBank/DDBJ whole genome shotgun (WGS) entry which is preliminary data.</text>
</comment>
<keyword evidence="2" id="KW-0732">Signal</keyword>
<gene>
    <name evidence="3" type="ORF">EHYA_04559</name>
</gene>
<feature type="compositionally biased region" description="Pro residues" evidence="1">
    <location>
        <begin position="182"/>
        <end position="191"/>
    </location>
</feature>
<evidence type="ECO:0000256" key="1">
    <source>
        <dbReference type="SAM" id="MobiDB-lite"/>
    </source>
</evidence>
<name>A0A401YQJ5_9ACTN</name>
<evidence type="ECO:0000313" key="3">
    <source>
        <dbReference type="EMBL" id="GCD96872.1"/>
    </source>
</evidence>
<feature type="signal peptide" evidence="2">
    <location>
        <begin position="1"/>
        <end position="29"/>
    </location>
</feature>
<evidence type="ECO:0000256" key="2">
    <source>
        <dbReference type="SAM" id="SignalP"/>
    </source>
</evidence>
<dbReference type="EMBL" id="BIFH01000022">
    <property type="protein sequence ID" value="GCD96872.1"/>
    <property type="molecule type" value="Genomic_DNA"/>
</dbReference>
<proteinExistence type="predicted"/>